<feature type="transmembrane region" description="Helical" evidence="1">
    <location>
        <begin position="28"/>
        <end position="46"/>
    </location>
</feature>
<accession>A0A549T311</accession>
<keyword evidence="1" id="KW-0472">Membrane</keyword>
<proteinExistence type="predicted"/>
<sequence>MAEADPDGQSMRPLSDARKEQIKLRATFLNGIGIGVMLIGVITPPIRTLYGDIDAQIHPIWLVLVPLACFALGITLHWVGSTILKGLSQ</sequence>
<keyword evidence="1" id="KW-1133">Transmembrane helix</keyword>
<gene>
    <name evidence="2" type="ORF">FNA46_18525</name>
</gene>
<evidence type="ECO:0000256" key="1">
    <source>
        <dbReference type="SAM" id="Phobius"/>
    </source>
</evidence>
<dbReference type="EMBL" id="VJMG01000056">
    <property type="protein sequence ID" value="TRL36269.1"/>
    <property type="molecule type" value="Genomic_DNA"/>
</dbReference>
<keyword evidence="1" id="KW-0812">Transmembrane</keyword>
<keyword evidence="3" id="KW-1185">Reference proteome</keyword>
<reference evidence="2 3" key="1">
    <citation type="submission" date="2019-07" db="EMBL/GenBank/DDBJ databases">
        <title>Ln-dependent methylotrophs.</title>
        <authorList>
            <person name="Tani A."/>
        </authorList>
    </citation>
    <scope>NUCLEOTIDE SEQUENCE [LARGE SCALE GENOMIC DNA]</scope>
    <source>
        <strain evidence="2 3">SM12</strain>
    </source>
</reference>
<name>A0A549T311_9HYPH</name>
<comment type="caution">
    <text evidence="2">The sequence shown here is derived from an EMBL/GenBank/DDBJ whole genome shotgun (WGS) entry which is preliminary data.</text>
</comment>
<dbReference type="Proteomes" id="UP000316801">
    <property type="component" value="Unassembled WGS sequence"/>
</dbReference>
<dbReference type="RefSeq" id="WP_143126691.1">
    <property type="nucleotide sequence ID" value="NZ_VJMG01000056.1"/>
</dbReference>
<evidence type="ECO:0000313" key="2">
    <source>
        <dbReference type="EMBL" id="TRL36269.1"/>
    </source>
</evidence>
<protein>
    <submittedName>
        <fullName evidence="2">Uncharacterized protein</fullName>
    </submittedName>
</protein>
<dbReference type="AlphaFoldDB" id="A0A549T311"/>
<organism evidence="2 3">
    <name type="scientific">Rhizobium straminoryzae</name>
    <dbReference type="NCBI Taxonomy" id="1387186"/>
    <lineage>
        <taxon>Bacteria</taxon>
        <taxon>Pseudomonadati</taxon>
        <taxon>Pseudomonadota</taxon>
        <taxon>Alphaproteobacteria</taxon>
        <taxon>Hyphomicrobiales</taxon>
        <taxon>Rhizobiaceae</taxon>
        <taxon>Rhizobium/Agrobacterium group</taxon>
        <taxon>Rhizobium</taxon>
    </lineage>
</organism>
<evidence type="ECO:0000313" key="3">
    <source>
        <dbReference type="Proteomes" id="UP000316801"/>
    </source>
</evidence>
<feature type="transmembrane region" description="Helical" evidence="1">
    <location>
        <begin position="58"/>
        <end position="79"/>
    </location>
</feature>